<evidence type="ECO:0008006" key="3">
    <source>
        <dbReference type="Google" id="ProtNLM"/>
    </source>
</evidence>
<proteinExistence type="predicted"/>
<comment type="caution">
    <text evidence="1">The sequence shown here is derived from an EMBL/GenBank/DDBJ whole genome shotgun (WGS) entry which is preliminary data.</text>
</comment>
<gene>
    <name evidence="1" type="ORF">QEH52_18060</name>
</gene>
<dbReference type="Proteomes" id="UP001225316">
    <property type="component" value="Unassembled WGS sequence"/>
</dbReference>
<dbReference type="RefSeq" id="WP_308952354.1">
    <property type="nucleotide sequence ID" value="NZ_JARXHW010000070.1"/>
</dbReference>
<accession>A0ABU1AZC4</accession>
<evidence type="ECO:0000313" key="1">
    <source>
        <dbReference type="EMBL" id="MDQ8209436.1"/>
    </source>
</evidence>
<keyword evidence="2" id="KW-1185">Reference proteome</keyword>
<evidence type="ECO:0000313" key="2">
    <source>
        <dbReference type="Proteomes" id="UP001225316"/>
    </source>
</evidence>
<sequence length="62" mass="7027">MNAAEIIQEIARLPENEKGKVVEFVEALKGTKQVRYIDSAVVEKTADKVFREHAPLFEKLAQ</sequence>
<organism evidence="1 2">
    <name type="scientific">Thalassobacterium maritimum</name>
    <dbReference type="NCBI Taxonomy" id="3041265"/>
    <lineage>
        <taxon>Bacteria</taxon>
        <taxon>Pseudomonadati</taxon>
        <taxon>Verrucomicrobiota</taxon>
        <taxon>Opitutia</taxon>
        <taxon>Puniceicoccales</taxon>
        <taxon>Coraliomargaritaceae</taxon>
        <taxon>Thalassobacterium</taxon>
    </lineage>
</organism>
<name>A0ABU1AZC4_9BACT</name>
<reference evidence="1 2" key="1">
    <citation type="submission" date="2023-04" db="EMBL/GenBank/DDBJ databases">
        <title>A novel bacteria isolated from coastal sediment.</title>
        <authorList>
            <person name="Liu X.-J."/>
            <person name="Du Z.-J."/>
        </authorList>
    </citation>
    <scope>NUCLEOTIDE SEQUENCE [LARGE SCALE GENOMIC DNA]</scope>
    <source>
        <strain evidence="1 2">SDUM461003</strain>
    </source>
</reference>
<protein>
    <recommendedName>
        <fullName evidence="3">DUF2281 domain-containing protein</fullName>
    </recommendedName>
</protein>
<dbReference type="EMBL" id="JARXHW010000070">
    <property type="protein sequence ID" value="MDQ8209436.1"/>
    <property type="molecule type" value="Genomic_DNA"/>
</dbReference>